<dbReference type="PANTHER" id="PTHR30329:SF21">
    <property type="entry name" value="LIPOPROTEIN YIAD-RELATED"/>
    <property type="match status" value="1"/>
</dbReference>
<dbReference type="EMBL" id="JAXCEH010000001">
    <property type="protein sequence ID" value="MFA1552282.1"/>
    <property type="molecule type" value="Genomic_DNA"/>
</dbReference>
<evidence type="ECO:0000256" key="3">
    <source>
        <dbReference type="ARBA" id="ARBA00023237"/>
    </source>
</evidence>
<comment type="caution">
    <text evidence="7">The sequence shown here is derived from an EMBL/GenBank/DDBJ whole genome shotgun (WGS) entry which is preliminary data.</text>
</comment>
<reference evidence="7 8" key="1">
    <citation type="submission" date="2023-11" db="EMBL/GenBank/DDBJ databases">
        <title>Actinomadura monticuli sp. nov., isolated from volcanic ash.</title>
        <authorList>
            <person name="Lee S.D."/>
            <person name="Yang H."/>
            <person name="Kim I.S."/>
        </authorList>
    </citation>
    <scope>NUCLEOTIDE SEQUENCE [LARGE SCALE GENOMIC DNA]</scope>
    <source>
        <strain evidence="7 8">DSM 45346</strain>
    </source>
</reference>
<dbReference type="SUPFAM" id="SSF103088">
    <property type="entry name" value="OmpA-like"/>
    <property type="match status" value="1"/>
</dbReference>
<keyword evidence="8" id="KW-1185">Reference proteome</keyword>
<dbReference type="PROSITE" id="PS51123">
    <property type="entry name" value="OMPA_2"/>
    <property type="match status" value="1"/>
</dbReference>
<feature type="domain" description="OmpA-like" evidence="6">
    <location>
        <begin position="238"/>
        <end position="356"/>
    </location>
</feature>
<evidence type="ECO:0000256" key="1">
    <source>
        <dbReference type="ARBA" id="ARBA00004442"/>
    </source>
</evidence>
<feature type="compositionally biased region" description="Low complexity" evidence="5">
    <location>
        <begin position="365"/>
        <end position="377"/>
    </location>
</feature>
<feature type="compositionally biased region" description="Pro residues" evidence="5">
    <location>
        <begin position="355"/>
        <end position="364"/>
    </location>
</feature>
<dbReference type="RefSeq" id="WP_371938565.1">
    <property type="nucleotide sequence ID" value="NZ_JAXCEH010000001.1"/>
</dbReference>
<dbReference type="InterPro" id="IPR006665">
    <property type="entry name" value="OmpA-like"/>
</dbReference>
<protein>
    <submittedName>
        <fullName evidence="7">OmpA family protein</fullName>
    </submittedName>
</protein>
<dbReference type="Proteomes" id="UP001569904">
    <property type="component" value="Unassembled WGS sequence"/>
</dbReference>
<dbReference type="Pfam" id="PF00691">
    <property type="entry name" value="OmpA"/>
    <property type="match status" value="1"/>
</dbReference>
<dbReference type="Gene3D" id="3.30.1330.60">
    <property type="entry name" value="OmpA-like domain"/>
    <property type="match status" value="1"/>
</dbReference>
<dbReference type="CDD" id="cd07185">
    <property type="entry name" value="OmpA_C-like"/>
    <property type="match status" value="1"/>
</dbReference>
<evidence type="ECO:0000256" key="2">
    <source>
        <dbReference type="ARBA" id="ARBA00023136"/>
    </source>
</evidence>
<dbReference type="InterPro" id="IPR006664">
    <property type="entry name" value="OMP_bac"/>
</dbReference>
<evidence type="ECO:0000256" key="4">
    <source>
        <dbReference type="PROSITE-ProRule" id="PRU00473"/>
    </source>
</evidence>
<organism evidence="7 8">
    <name type="scientific">Actinomadura chokoriensis</name>
    <dbReference type="NCBI Taxonomy" id="454156"/>
    <lineage>
        <taxon>Bacteria</taxon>
        <taxon>Bacillati</taxon>
        <taxon>Actinomycetota</taxon>
        <taxon>Actinomycetes</taxon>
        <taxon>Streptosporangiales</taxon>
        <taxon>Thermomonosporaceae</taxon>
        <taxon>Actinomadura</taxon>
    </lineage>
</organism>
<feature type="region of interest" description="Disordered" evidence="5">
    <location>
        <begin position="40"/>
        <end position="72"/>
    </location>
</feature>
<dbReference type="PRINTS" id="PR01021">
    <property type="entry name" value="OMPADOMAIN"/>
</dbReference>
<keyword evidence="3" id="KW-0998">Cell outer membrane</keyword>
<evidence type="ECO:0000313" key="7">
    <source>
        <dbReference type="EMBL" id="MFA1552282.1"/>
    </source>
</evidence>
<dbReference type="PANTHER" id="PTHR30329">
    <property type="entry name" value="STATOR ELEMENT OF FLAGELLAR MOTOR COMPLEX"/>
    <property type="match status" value="1"/>
</dbReference>
<evidence type="ECO:0000259" key="6">
    <source>
        <dbReference type="PROSITE" id="PS51123"/>
    </source>
</evidence>
<keyword evidence="2 4" id="KW-0472">Membrane</keyword>
<dbReference type="InterPro" id="IPR036737">
    <property type="entry name" value="OmpA-like_sf"/>
</dbReference>
<dbReference type="InterPro" id="IPR050330">
    <property type="entry name" value="Bact_OuterMem_StrucFunc"/>
</dbReference>
<proteinExistence type="predicted"/>
<evidence type="ECO:0000256" key="5">
    <source>
        <dbReference type="SAM" id="MobiDB-lite"/>
    </source>
</evidence>
<sequence length="524" mass="54553">MGDNNRRRPVRAADVVGRGVRLCTVGSVAFALVLSGCSDGGGGGKSSSPPPGGGGQSGAPAKALQSQPMAHADGPAHAELLALTPSANNTVTLRIRVVNDGQQRIRLSGALADMGRENQVAGLLGSGGIALIDGVGNKMYQPLSTGDGHCLCSDVANTEVQPGKPQEMYAVFPAPPVKNVMVWVPLATPFTDVAIPSGSAGPAPDQTVDPKTAQLGQPVVRPLIGTSEGDVEAIDQEGNDTRVRLSADVLFALNKADLTPQADATLRKVAKQIDASRGTTVTIDGYTDNSGNDAINNPLSQRRAQAVEAKLKGLVTRQGVTYKSAGHGSADPVADNGSEEGRRKNRRVAVTFARPPEPAPPTQAAPPSSATSGGALPIVGSVRPNIQSSQELDRAANDLKLDVNLVHRGSGGLVTMNWTMTNMGKKEMAVASGLGKPQSLEYSAPSTNGARLLDPAEKMRYWPVRNSEDSCLCTQLANHARGGLKPQESVTYTDVYNVPAGVTSVDVELPWFNNTIVLKGLPIK</sequence>
<feature type="region of interest" description="Disordered" evidence="5">
    <location>
        <begin position="323"/>
        <end position="381"/>
    </location>
</feature>
<gene>
    <name evidence="7" type="ORF">SM436_01125</name>
</gene>
<name>A0ABV4QSH8_9ACTN</name>
<evidence type="ECO:0000313" key="8">
    <source>
        <dbReference type="Proteomes" id="UP001569904"/>
    </source>
</evidence>
<comment type="subcellular location">
    <subcellularLocation>
        <location evidence="1">Cell outer membrane</location>
    </subcellularLocation>
</comment>
<accession>A0ABV4QSH8</accession>